<name>I2CQA7_NANGC</name>
<reference evidence="1" key="1">
    <citation type="journal article" date="2012" name="Bioengineered">
        <title>Additional insights into the genome of the oleaginous model alga Nannochloropsis gaditana.</title>
        <authorList>
            <person name="Jinkerson R.E."/>
            <person name="Radakovits R."/>
            <person name="Posewitz M.C."/>
        </authorList>
    </citation>
    <scope>NUCLEOTIDE SEQUENCE</scope>
    <source>
        <strain evidence="1">CCMP526</strain>
    </source>
</reference>
<reference evidence="1" key="2">
    <citation type="journal article" date="2012" name="Nat. Commun.">
        <title>Draft genome sequence and genetic transformation of the oleaginous alga Nannochloropis gaditana.</title>
        <authorList>
            <person name="Radakovits R."/>
            <person name="Jinkerson R.E."/>
            <person name="Fuerstenberg S.I."/>
            <person name="Tae H."/>
            <person name="Settlage R.E."/>
            <person name="Boore J.L."/>
            <person name="Posewitz M.C."/>
        </authorList>
    </citation>
    <scope>NUCLEOTIDE SEQUENCE</scope>
    <source>
        <strain evidence="1">CCMP526</strain>
    </source>
</reference>
<dbReference type="AlphaFoldDB" id="I2CQA7"/>
<protein>
    <submittedName>
        <fullName evidence="1">Uncharacterized protein</fullName>
    </submittedName>
</protein>
<dbReference type="InterPro" id="IPR039273">
    <property type="entry name" value="TEPSIN"/>
</dbReference>
<proteinExistence type="evidence at transcript level"/>
<sequence>MYEQNLLRELCAPGGTRALPPPERLRSFLAAAQTLDVEVVGGLLLDMLSSPGTSPGTSPAASWQIRAKALAVIEALVRHASPRASTAPSPSPHLSREYFEYFVDNVGDG</sequence>
<dbReference type="PANTHER" id="PTHR21514">
    <property type="entry name" value="AP-4 COMPLEX ACCESSORY SUBUNIT TEPSIN"/>
    <property type="match status" value="1"/>
</dbReference>
<dbReference type="PANTHER" id="PTHR21514:SF0">
    <property type="entry name" value="AP-4 COMPLEX ACCESSORY SUBUNIT TEPSIN"/>
    <property type="match status" value="1"/>
</dbReference>
<organism evidence="1">
    <name type="scientific">Nannochloropsis gaditana (strain CCMP526)</name>
    <name type="common">Green microalga</name>
    <name type="synonym">Microchloropsis gaditana</name>
    <dbReference type="NCBI Taxonomy" id="1093141"/>
    <lineage>
        <taxon>Eukaryota</taxon>
        <taxon>Sar</taxon>
        <taxon>Stramenopiles</taxon>
        <taxon>Ochrophyta</taxon>
        <taxon>Eustigmatophyceae</taxon>
        <taxon>Eustigmatales</taxon>
        <taxon>Monodopsidaceae</taxon>
        <taxon>Nannochloropsis</taxon>
    </lineage>
</organism>
<dbReference type="GO" id="GO:0032588">
    <property type="term" value="C:trans-Golgi network membrane"/>
    <property type="evidence" value="ECO:0007669"/>
    <property type="project" value="TreeGrafter"/>
</dbReference>
<feature type="non-terminal residue" evidence="1">
    <location>
        <position position="109"/>
    </location>
</feature>
<accession>I2CQA7</accession>
<dbReference type="EMBL" id="JU973776">
    <property type="protein sequence ID" value="AFJ69090.1"/>
    <property type="molecule type" value="mRNA"/>
</dbReference>
<evidence type="ECO:0000313" key="1">
    <source>
        <dbReference type="EMBL" id="AFJ69090.1"/>
    </source>
</evidence>
<gene>
    <name evidence="1" type="ORF">NGATSA_3039000</name>
</gene>